<evidence type="ECO:0000256" key="1">
    <source>
        <dbReference type="SAM" id="MobiDB-lite"/>
    </source>
</evidence>
<feature type="region of interest" description="Disordered" evidence="1">
    <location>
        <begin position="1803"/>
        <end position="1825"/>
    </location>
</feature>
<keyword evidence="2" id="KW-0732">Signal</keyword>
<dbReference type="CDD" id="cd01450">
    <property type="entry name" value="vWFA_subfamily_ECM"/>
    <property type="match status" value="1"/>
</dbReference>
<dbReference type="PROSITE" id="PS50234">
    <property type="entry name" value="VWFA"/>
    <property type="match status" value="8"/>
</dbReference>
<feature type="signal peptide" evidence="2">
    <location>
        <begin position="1"/>
        <end position="21"/>
    </location>
</feature>
<sequence>MREALYSLVILTALSVRGILAEHQNELDAVFVVDISNGNRDAFISQLLRARETVRFISQLPNCTARYGLVAFHRTAVSIIALDSEVASNVYKYSQVLLTLRPRQNARANLTVGLKAAHSAFNTLAYENDERRKIVFLLHDGEAEDNVDGVIQMLNQARQSHITVMVIASSQSTHTNSLLGLVDGEKARLYKKGADRLPFDKTIRKIASAGLRRLTSIHRKRPSLITSRIFASNTLSLERGGNCSREIDLVIVLDTSGSVYHFFEEQRALAEDLVRRLGDPKGLRIGLVRFSVRPTIAVPLDAPLNKDEVLERVHLTSFTGGATRISLAMEAAMEELRVKGRKGVQQYIVLLSDGHGQETWREASTVGEKVLASGIITYAASTSNEWNIDELALYVAERDRIYTRVRHPSFVADIVGPITRCLQSRDVVADVGGQKASTEISRTFPTAALLTNTITPPVQKEILVVATPKTMERDDVDEDDFSMDGSGEVAPSVKASTPSRVPSDLVAVAAVEDPQPIQEQREQTVIRSTTPSTRQIIPSTFILPAHKSMPEAALHIFESTVELSFRTAVGGIRFGIISFAANATVDRPLSIGAGPEVAKQIRGIAHTGGSTSVVTAMRAVMEDASKRRVDSSLLILLISDGHSKDSWANVTRIANRLHTQQNVQVLALTVSDNYSKEELKAWAKVDSNIFTSHNQAAWLNRVKTELSTCSITSLEVDQILKEASTRRSMPVMERLPTTFRPQPGHGLLLSLAEQADRFLHNTATQTLGPNTEHFHFNVPIRKEHAPSASVLATTPFAIKHASAAVAAASEDSAALSTTAAPEDFPVAAAAAHAAPTADHWNDCVVDVIFVMDVSQSVEDAFKKQLKFATQLIERLPEDLFSSGRARVGIVAFNYAATVEASLGKHTTKSAILAALKAVPERGGSTSVARGMNLAIDQFIATRSPTSRWLAVLMSDGQSQDHWNAVVETSKRLRKEYVTTFAVTASADYAFRELEMYAGEKWHVYIDARIHNFLKDAADAIETTCTTALRPLDHITTVHAPVDQVAIVRTTSKPVLATTPRPLLPNRQCEDDKVDILILLDSSSGSEKSVEKLRKFSGSFVERMSEQEFENRIYVGLIRFSTHTQIAAPLGSIPTRSDILYEIARVAADEKKKRASFVAAIDAAVREFRTHGRRGTRRVLVFASEGQTNDAFGDIKHRADALRRANISVWAGEGGESKLDGQEALLELAGSNGRLHEDSDEFGEAIARSLACNGHILVPATATGTTTTPLPTRTHHKEVNVIEKRDFIPAKNEVIFGSSDSKIITVPKNCQKMDIMIVMDASTSREDVFEHQRELALSLVERLPISKEDDSVHFGLRSFTSSSELRQQLGPATSKAGIRKVIESVRYVGGSTRTSQAVEQALLDVARGKREDALQVILLMNDGRSQDSWDQVIRTSKHFNESKTERFVVALGSELDPRELLLYAPKGRLYRDSETERLLTDIVSLLGDESCFVSPVIPTHRESLVEFILAQAAREFTTSRPERSSTISATLSVEGPADEVIATTSTVPLAKRVNVTVAPISRSTKAIAHFSTDCDVPYLDFVFILDRTGNSSSNRFLLLDVLGSLVANPNIRVSVVSFGDEAKTETYFTNTMHKDEIFKAVERIQTTGEERANYARATEHALRVLHEGGRADAKAAFVFFGDGNGVESGPAVIRATQRLHNTPALVVLAVDSSKATNNLALSRFTTGGKDNVFDFDRNTQFIARIEQLARADQDCELHQRIFTASPFATDHGHLTRLFQDLANDLPNLDKVTPRPTTTTTEFFRTTRARSSTTTSPSSAEESERPFRFDAFSTTTTRPKPTTTIPFRPGCILDVMFIMDASGSVGQTFEKEKELAKNILRRFRIGPKNAKVSIVKFASEHKVRVVHSFANNQTEREVFDAFDSVAHSSGTTALHAALSTAASEYAEHARKNVATQVAMIFSDGYGEKELQREAEALREQVQYVYAVAIEHKHPINYKELVAITGEEERVFTDSNIEELEKLVVQHSRGCKEIHEIETINSAEVEPLRIL</sequence>
<feature type="compositionally biased region" description="Low complexity" evidence="1">
    <location>
        <begin position="1803"/>
        <end position="1818"/>
    </location>
</feature>
<reference evidence="3" key="2">
    <citation type="submission" date="2022-06" db="UniProtKB">
        <authorList>
            <consortium name="EnsemblMetazoa"/>
        </authorList>
    </citation>
    <scope>IDENTIFICATION</scope>
    <source>
        <strain evidence="3">PS312</strain>
    </source>
</reference>
<accession>A0A8R1U9C8</accession>
<keyword evidence="4" id="KW-1185">Reference proteome</keyword>
<name>A0A2A6BND9_PRIPA</name>
<dbReference type="SUPFAM" id="SSF53300">
    <property type="entry name" value="vWA-like"/>
    <property type="match status" value="8"/>
</dbReference>
<dbReference type="Proteomes" id="UP000005239">
    <property type="component" value="Unassembled WGS sequence"/>
</dbReference>
<proteinExistence type="predicted"/>
<evidence type="ECO:0000256" key="2">
    <source>
        <dbReference type="SAM" id="SignalP"/>
    </source>
</evidence>
<dbReference type="EnsemblMetazoa" id="PPA11098.1">
    <property type="protein sequence ID" value="PPA11098.1"/>
    <property type="gene ID" value="WBGene00100652"/>
</dbReference>
<dbReference type="CDD" id="cd00198">
    <property type="entry name" value="vWFA"/>
    <property type="match status" value="5"/>
</dbReference>
<dbReference type="PANTHER" id="PTHR24020:SF84">
    <property type="entry name" value="VWFA DOMAIN-CONTAINING PROTEIN"/>
    <property type="match status" value="1"/>
</dbReference>
<evidence type="ECO:0000313" key="4">
    <source>
        <dbReference type="Proteomes" id="UP000005239"/>
    </source>
</evidence>
<protein>
    <submittedName>
        <fullName evidence="3">VWA domain-containing protein</fullName>
    </submittedName>
</protein>
<dbReference type="PANTHER" id="PTHR24020">
    <property type="entry name" value="COLLAGEN ALPHA"/>
    <property type="match status" value="1"/>
</dbReference>
<dbReference type="Gene3D" id="3.40.50.410">
    <property type="entry name" value="von Willebrand factor, type A domain"/>
    <property type="match status" value="8"/>
</dbReference>
<dbReference type="InterPro" id="IPR050525">
    <property type="entry name" value="ECM_Assembly_Org"/>
</dbReference>
<dbReference type="SMART" id="SM00327">
    <property type="entry name" value="VWA"/>
    <property type="match status" value="8"/>
</dbReference>
<dbReference type="OrthoDB" id="6132182at2759"/>
<accession>A0A2A6BND9</accession>
<dbReference type="InterPro" id="IPR002035">
    <property type="entry name" value="VWF_A"/>
</dbReference>
<feature type="chain" id="PRO_5043915661" evidence="2">
    <location>
        <begin position="22"/>
        <end position="2048"/>
    </location>
</feature>
<reference evidence="4" key="1">
    <citation type="journal article" date="2008" name="Nat. Genet.">
        <title>The Pristionchus pacificus genome provides a unique perspective on nematode lifestyle and parasitism.</title>
        <authorList>
            <person name="Dieterich C."/>
            <person name="Clifton S.W."/>
            <person name="Schuster L.N."/>
            <person name="Chinwalla A."/>
            <person name="Delehaunty K."/>
            <person name="Dinkelacker I."/>
            <person name="Fulton L."/>
            <person name="Fulton R."/>
            <person name="Godfrey J."/>
            <person name="Minx P."/>
            <person name="Mitreva M."/>
            <person name="Roeseler W."/>
            <person name="Tian H."/>
            <person name="Witte H."/>
            <person name="Yang S.P."/>
            <person name="Wilson R.K."/>
            <person name="Sommer R.J."/>
        </authorList>
    </citation>
    <scope>NUCLEOTIDE SEQUENCE [LARGE SCALE GENOMIC DNA]</scope>
    <source>
        <strain evidence="4">PS312</strain>
    </source>
</reference>
<organism evidence="3 4">
    <name type="scientific">Pristionchus pacificus</name>
    <name type="common">Parasitic nematode worm</name>
    <dbReference type="NCBI Taxonomy" id="54126"/>
    <lineage>
        <taxon>Eukaryota</taxon>
        <taxon>Metazoa</taxon>
        <taxon>Ecdysozoa</taxon>
        <taxon>Nematoda</taxon>
        <taxon>Chromadorea</taxon>
        <taxon>Rhabditida</taxon>
        <taxon>Rhabditina</taxon>
        <taxon>Diplogasteromorpha</taxon>
        <taxon>Diplogasteroidea</taxon>
        <taxon>Neodiplogasteridae</taxon>
        <taxon>Pristionchus</taxon>
    </lineage>
</organism>
<evidence type="ECO:0000313" key="3">
    <source>
        <dbReference type="EnsemblMetazoa" id="PPA11098.1"/>
    </source>
</evidence>
<dbReference type="Pfam" id="PF00092">
    <property type="entry name" value="VWA"/>
    <property type="match status" value="8"/>
</dbReference>
<dbReference type="InterPro" id="IPR036465">
    <property type="entry name" value="vWFA_dom_sf"/>
</dbReference>
<gene>
    <name evidence="3" type="primary">WBGene00100652</name>
</gene>